<reference evidence="1" key="2">
    <citation type="submission" date="2020-06" db="EMBL/GenBank/DDBJ databases">
        <title>Helianthus annuus Genome sequencing and assembly Release 2.</title>
        <authorList>
            <person name="Gouzy J."/>
            <person name="Langlade N."/>
            <person name="Munos S."/>
        </authorList>
    </citation>
    <scope>NUCLEOTIDE SEQUENCE</scope>
    <source>
        <tissue evidence="1">Leaves</tissue>
    </source>
</reference>
<evidence type="ECO:0000313" key="2">
    <source>
        <dbReference type="Proteomes" id="UP000215914"/>
    </source>
</evidence>
<accession>A0A9K3JRL8</accession>
<gene>
    <name evidence="1" type="ORF">HanXRQr2_Chr02g0080941</name>
</gene>
<organism evidence="1 2">
    <name type="scientific">Helianthus annuus</name>
    <name type="common">Common sunflower</name>
    <dbReference type="NCBI Taxonomy" id="4232"/>
    <lineage>
        <taxon>Eukaryota</taxon>
        <taxon>Viridiplantae</taxon>
        <taxon>Streptophyta</taxon>
        <taxon>Embryophyta</taxon>
        <taxon>Tracheophyta</taxon>
        <taxon>Spermatophyta</taxon>
        <taxon>Magnoliopsida</taxon>
        <taxon>eudicotyledons</taxon>
        <taxon>Gunneridae</taxon>
        <taxon>Pentapetalae</taxon>
        <taxon>asterids</taxon>
        <taxon>campanulids</taxon>
        <taxon>Asterales</taxon>
        <taxon>Asteraceae</taxon>
        <taxon>Asteroideae</taxon>
        <taxon>Heliantheae alliance</taxon>
        <taxon>Heliantheae</taxon>
        <taxon>Helianthus</taxon>
    </lineage>
</organism>
<dbReference type="Gramene" id="mRNA:HanXRQr2_Chr02g0080941">
    <property type="protein sequence ID" value="CDS:HanXRQr2_Chr02g0080941.1"/>
    <property type="gene ID" value="HanXRQr2_Chr02g0080941"/>
</dbReference>
<dbReference type="Proteomes" id="UP000215914">
    <property type="component" value="Unassembled WGS sequence"/>
</dbReference>
<keyword evidence="2" id="KW-1185">Reference proteome</keyword>
<comment type="caution">
    <text evidence="1">The sequence shown here is derived from an EMBL/GenBank/DDBJ whole genome shotgun (WGS) entry which is preliminary data.</text>
</comment>
<proteinExistence type="predicted"/>
<protein>
    <submittedName>
        <fullName evidence="1">Uncharacterized protein</fullName>
    </submittedName>
</protein>
<name>A0A9K3JRL8_HELAN</name>
<evidence type="ECO:0000313" key="1">
    <source>
        <dbReference type="EMBL" id="KAF5819738.1"/>
    </source>
</evidence>
<dbReference type="AlphaFoldDB" id="A0A9K3JRL8"/>
<reference evidence="1" key="1">
    <citation type="journal article" date="2017" name="Nature">
        <title>The sunflower genome provides insights into oil metabolism, flowering and Asterid evolution.</title>
        <authorList>
            <person name="Badouin H."/>
            <person name="Gouzy J."/>
            <person name="Grassa C.J."/>
            <person name="Murat F."/>
            <person name="Staton S.E."/>
            <person name="Cottret L."/>
            <person name="Lelandais-Briere C."/>
            <person name="Owens G.L."/>
            <person name="Carrere S."/>
            <person name="Mayjonade B."/>
            <person name="Legrand L."/>
            <person name="Gill N."/>
            <person name="Kane N.C."/>
            <person name="Bowers J.E."/>
            <person name="Hubner S."/>
            <person name="Bellec A."/>
            <person name="Berard A."/>
            <person name="Berges H."/>
            <person name="Blanchet N."/>
            <person name="Boniface M.C."/>
            <person name="Brunel D."/>
            <person name="Catrice O."/>
            <person name="Chaidir N."/>
            <person name="Claudel C."/>
            <person name="Donnadieu C."/>
            <person name="Faraut T."/>
            <person name="Fievet G."/>
            <person name="Helmstetter N."/>
            <person name="King M."/>
            <person name="Knapp S.J."/>
            <person name="Lai Z."/>
            <person name="Le Paslier M.C."/>
            <person name="Lippi Y."/>
            <person name="Lorenzon L."/>
            <person name="Mandel J.R."/>
            <person name="Marage G."/>
            <person name="Marchand G."/>
            <person name="Marquand E."/>
            <person name="Bret-Mestries E."/>
            <person name="Morien E."/>
            <person name="Nambeesan S."/>
            <person name="Nguyen T."/>
            <person name="Pegot-Espagnet P."/>
            <person name="Pouilly N."/>
            <person name="Raftis F."/>
            <person name="Sallet E."/>
            <person name="Schiex T."/>
            <person name="Thomas J."/>
            <person name="Vandecasteele C."/>
            <person name="Vares D."/>
            <person name="Vear F."/>
            <person name="Vautrin S."/>
            <person name="Crespi M."/>
            <person name="Mangin B."/>
            <person name="Burke J.M."/>
            <person name="Salse J."/>
            <person name="Munos S."/>
            <person name="Vincourt P."/>
            <person name="Rieseberg L.H."/>
            <person name="Langlade N.B."/>
        </authorList>
    </citation>
    <scope>NUCLEOTIDE SEQUENCE</scope>
    <source>
        <tissue evidence="1">Leaves</tissue>
    </source>
</reference>
<dbReference type="EMBL" id="MNCJ02000317">
    <property type="protein sequence ID" value="KAF5819738.1"/>
    <property type="molecule type" value="Genomic_DNA"/>
</dbReference>
<sequence length="63" mass="7089">MISLELDPSGNKFGCGFDEFKGMVGFINRFRNNQVSTNRASINRASSNRVSIIVYETLSEKIE</sequence>